<dbReference type="AlphaFoldDB" id="A0A0F2TIH8"/>
<comment type="caution">
    <text evidence="1">The sequence shown here is derived from an EMBL/GenBank/DDBJ whole genome shotgun (WGS) entry which is preliminary data.</text>
</comment>
<proteinExistence type="predicted"/>
<evidence type="ECO:0000313" key="1">
    <source>
        <dbReference type="EMBL" id="KJS62336.1"/>
    </source>
</evidence>
<evidence type="ECO:0000313" key="2">
    <source>
        <dbReference type="Proteomes" id="UP000033699"/>
    </source>
</evidence>
<keyword evidence="2" id="KW-1185">Reference proteome</keyword>
<dbReference type="EMBL" id="JZKH01000013">
    <property type="protein sequence ID" value="KJS62336.1"/>
    <property type="molecule type" value="Genomic_DNA"/>
</dbReference>
<gene>
    <name evidence="1" type="ORF">VM95_09045</name>
</gene>
<organism evidence="1 2">
    <name type="scientific">Streptomyces rubellomurinus (strain ATCC 31215)</name>
    <dbReference type="NCBI Taxonomy" id="359131"/>
    <lineage>
        <taxon>Bacteria</taxon>
        <taxon>Bacillati</taxon>
        <taxon>Actinomycetota</taxon>
        <taxon>Actinomycetes</taxon>
        <taxon>Kitasatosporales</taxon>
        <taxon>Streptomycetaceae</taxon>
        <taxon>Streptomyces</taxon>
    </lineage>
</organism>
<dbReference type="Proteomes" id="UP000033699">
    <property type="component" value="Unassembled WGS sequence"/>
</dbReference>
<protein>
    <submittedName>
        <fullName evidence="1">Uncharacterized protein</fullName>
    </submittedName>
</protein>
<sequence length="101" mass="11628">MVQASETRRPQRIRMRVISRADGSDHRSRFAGCSTWVMMCSARWRASRVRRRGPSPVKNAALVGSEVSQPCWRMAWKNKCRPLTRPSFALSPPWRSVSQAR</sequence>
<accession>A0A0F2TIH8</accession>
<name>A0A0F2TIH8_STRR3</name>
<reference evidence="1 2" key="1">
    <citation type="submission" date="2015-02" db="EMBL/GenBank/DDBJ databases">
        <authorList>
            <person name="Ju K.-S."/>
            <person name="Doroghazi J.R."/>
            <person name="Metcalf W."/>
        </authorList>
    </citation>
    <scope>NUCLEOTIDE SEQUENCE [LARGE SCALE GENOMIC DNA]</scope>
    <source>
        <strain evidence="1 2">ATCC 31215</strain>
    </source>
</reference>